<keyword evidence="2" id="KW-0031">Aminopeptidase</keyword>
<reference evidence="7 8" key="1">
    <citation type="submission" date="2024-03" db="EMBL/GenBank/DDBJ databases">
        <title>Human intestinal bacterial collection.</title>
        <authorList>
            <person name="Pauvert C."/>
            <person name="Hitch T.C.A."/>
            <person name="Clavel T."/>
        </authorList>
    </citation>
    <scope>NUCLEOTIDE SEQUENCE [LARGE SCALE GENOMIC DNA]</scope>
    <source>
        <strain evidence="7 8">CLA-JM-H44</strain>
    </source>
</reference>
<dbReference type="PIRSF" id="PIRSF001123">
    <property type="entry name" value="PepA_GA"/>
    <property type="match status" value="1"/>
</dbReference>
<dbReference type="InterPro" id="IPR051464">
    <property type="entry name" value="Peptidase_M42_aminopept"/>
</dbReference>
<keyword evidence="4" id="KW-0479">Metal-binding</keyword>
<evidence type="ECO:0000256" key="2">
    <source>
        <dbReference type="ARBA" id="ARBA00022438"/>
    </source>
</evidence>
<evidence type="ECO:0000256" key="6">
    <source>
        <dbReference type="PIRNR" id="PIRNR001123"/>
    </source>
</evidence>
<gene>
    <name evidence="7" type="ORF">WMO26_06695</name>
</gene>
<dbReference type="SUPFAM" id="SSF101821">
    <property type="entry name" value="Aminopeptidase/glucanase lid domain"/>
    <property type="match status" value="1"/>
</dbReference>
<evidence type="ECO:0000256" key="5">
    <source>
        <dbReference type="ARBA" id="ARBA00022801"/>
    </source>
</evidence>
<dbReference type="InterPro" id="IPR008007">
    <property type="entry name" value="Peptidase_M42"/>
</dbReference>
<dbReference type="EMBL" id="JBBMFD010000008">
    <property type="protein sequence ID" value="MEQ2440509.1"/>
    <property type="molecule type" value="Genomic_DNA"/>
</dbReference>
<comment type="caution">
    <text evidence="7">The sequence shown here is derived from an EMBL/GenBank/DDBJ whole genome shotgun (WGS) entry which is preliminary data.</text>
</comment>
<evidence type="ECO:0000256" key="1">
    <source>
        <dbReference type="ARBA" id="ARBA00006272"/>
    </source>
</evidence>
<dbReference type="SUPFAM" id="SSF53187">
    <property type="entry name" value="Zn-dependent exopeptidases"/>
    <property type="match status" value="1"/>
</dbReference>
<evidence type="ECO:0000256" key="3">
    <source>
        <dbReference type="ARBA" id="ARBA00022670"/>
    </source>
</evidence>
<comment type="similarity">
    <text evidence="1 6">Belongs to the peptidase M42 family.</text>
</comment>
<dbReference type="InterPro" id="IPR023367">
    <property type="entry name" value="Peptidase_M42_dom2"/>
</dbReference>
<protein>
    <submittedName>
        <fullName evidence="7">M20/M25/M40 family metallo-hydrolase</fullName>
    </submittedName>
</protein>
<name>A0ABV1DZP2_9FIRM</name>
<accession>A0ABV1DZP2</accession>
<dbReference type="Pfam" id="PF05343">
    <property type="entry name" value="Peptidase_M42"/>
    <property type="match status" value="1"/>
</dbReference>
<dbReference type="RefSeq" id="WP_349219116.1">
    <property type="nucleotide sequence ID" value="NZ_JBBMFD010000008.1"/>
</dbReference>
<sequence>MDTKQVLFSLCAAVGPAGAEGEAAALAAEELGRYARVRTDALGNVIGEIVPERYTRHVLLDAHIDEIGMIVTHLEDGFVRVDKTGGVDLRTLPDREVTIWGKEPVDGIFCAVPPHLSKAEERKKVPALADAWIDTGLSGEALKKLVRPGDRVTVKSSPCRLAGGRVTSKALDDRACVTAILRALSLLPKDHKTRITVQFSVQEETGQAGAQAGAFQSEATEAIALDVSFAFTPDSAKHKCGQLSKGPMIGYAPVLSYPIFTRLCALAKEAGIPYQTEIMGADSGTNADCIAVSKAGCPTGLISIPQRYMHTPVEVIDLEDLENTARLLALYLTKEECSDA</sequence>
<dbReference type="Proteomes" id="UP001489509">
    <property type="component" value="Unassembled WGS sequence"/>
</dbReference>
<evidence type="ECO:0000313" key="7">
    <source>
        <dbReference type="EMBL" id="MEQ2440509.1"/>
    </source>
</evidence>
<dbReference type="Gene3D" id="3.40.630.10">
    <property type="entry name" value="Zn peptidases"/>
    <property type="match status" value="1"/>
</dbReference>
<organism evidence="7 8">
    <name type="scientific">Solibaculum intestinale</name>
    <dbReference type="NCBI Taxonomy" id="3133165"/>
    <lineage>
        <taxon>Bacteria</taxon>
        <taxon>Bacillati</taxon>
        <taxon>Bacillota</taxon>
        <taxon>Clostridia</taxon>
        <taxon>Eubacteriales</taxon>
        <taxon>Oscillospiraceae</taxon>
        <taxon>Solibaculum</taxon>
    </lineage>
</organism>
<dbReference type="PANTHER" id="PTHR32481:SF6">
    <property type="entry name" value="ENDOGLUCANASE"/>
    <property type="match status" value="1"/>
</dbReference>
<evidence type="ECO:0000313" key="8">
    <source>
        <dbReference type="Proteomes" id="UP001489509"/>
    </source>
</evidence>
<evidence type="ECO:0000256" key="4">
    <source>
        <dbReference type="ARBA" id="ARBA00022723"/>
    </source>
</evidence>
<keyword evidence="5" id="KW-0378">Hydrolase</keyword>
<keyword evidence="3" id="KW-0645">Protease</keyword>
<keyword evidence="8" id="KW-1185">Reference proteome</keyword>
<dbReference type="Gene3D" id="2.40.30.40">
    <property type="entry name" value="Peptidase M42, domain 2"/>
    <property type="match status" value="1"/>
</dbReference>
<proteinExistence type="inferred from homology"/>
<dbReference type="PANTHER" id="PTHR32481">
    <property type="entry name" value="AMINOPEPTIDASE"/>
    <property type="match status" value="1"/>
</dbReference>